<keyword evidence="2" id="KW-1185">Reference proteome</keyword>
<name>A0A2V3ISC0_9FLOR</name>
<proteinExistence type="predicted"/>
<dbReference type="OrthoDB" id="194772at2759"/>
<dbReference type="AlphaFoldDB" id="A0A2V3ISC0"/>
<evidence type="ECO:0000313" key="2">
    <source>
        <dbReference type="Proteomes" id="UP000247409"/>
    </source>
</evidence>
<sequence length="171" mass="19186">MVPSTIQDVSLVKQLLRIGDDKAINTIKKLAATMSDAPSLLGKLLFIAERILNVQNVASLHLVSLLPYCPSIVADLQRNMLERCYCDYVTHEIEHNNMQQVPMAAAAALRLDEAHAKLRFDGFVLQRIKQLEQKSAKEATVQAEHDEELDKEHLDFVARSGELPKADLHAY</sequence>
<organism evidence="1 2">
    <name type="scientific">Gracilariopsis chorda</name>
    <dbReference type="NCBI Taxonomy" id="448386"/>
    <lineage>
        <taxon>Eukaryota</taxon>
        <taxon>Rhodophyta</taxon>
        <taxon>Florideophyceae</taxon>
        <taxon>Rhodymeniophycidae</taxon>
        <taxon>Gracilariales</taxon>
        <taxon>Gracilariaceae</taxon>
        <taxon>Gracilariopsis</taxon>
    </lineage>
</organism>
<reference evidence="1 2" key="1">
    <citation type="journal article" date="2018" name="Mol. Biol. Evol.">
        <title>Analysis of the draft genome of the red seaweed Gracilariopsis chorda provides insights into genome size evolution in Rhodophyta.</title>
        <authorList>
            <person name="Lee J."/>
            <person name="Yang E.C."/>
            <person name="Graf L."/>
            <person name="Yang J.H."/>
            <person name="Qiu H."/>
            <person name="Zel Zion U."/>
            <person name="Chan C.X."/>
            <person name="Stephens T.G."/>
            <person name="Weber A.P.M."/>
            <person name="Boo G.H."/>
            <person name="Boo S.M."/>
            <person name="Kim K.M."/>
            <person name="Shin Y."/>
            <person name="Jung M."/>
            <person name="Lee S.J."/>
            <person name="Yim H.S."/>
            <person name="Lee J.H."/>
            <person name="Bhattacharya D."/>
            <person name="Yoon H.S."/>
        </authorList>
    </citation>
    <scope>NUCLEOTIDE SEQUENCE [LARGE SCALE GENOMIC DNA]</scope>
    <source>
        <strain evidence="1 2">SKKU-2015</strain>
        <tissue evidence="1">Whole body</tissue>
    </source>
</reference>
<evidence type="ECO:0000313" key="1">
    <source>
        <dbReference type="EMBL" id="PXF45028.1"/>
    </source>
</evidence>
<comment type="caution">
    <text evidence="1">The sequence shown here is derived from an EMBL/GenBank/DDBJ whole genome shotgun (WGS) entry which is preliminary data.</text>
</comment>
<dbReference type="EMBL" id="NBIV01000073">
    <property type="protein sequence ID" value="PXF45028.1"/>
    <property type="molecule type" value="Genomic_DNA"/>
</dbReference>
<protein>
    <submittedName>
        <fullName evidence="1">Uncharacterized protein</fullName>
    </submittedName>
</protein>
<gene>
    <name evidence="1" type="ORF">BWQ96_05201</name>
</gene>
<dbReference type="Proteomes" id="UP000247409">
    <property type="component" value="Unassembled WGS sequence"/>
</dbReference>
<accession>A0A2V3ISC0</accession>